<organism evidence="1 2">
    <name type="scientific">Racocetra persica</name>
    <dbReference type="NCBI Taxonomy" id="160502"/>
    <lineage>
        <taxon>Eukaryota</taxon>
        <taxon>Fungi</taxon>
        <taxon>Fungi incertae sedis</taxon>
        <taxon>Mucoromycota</taxon>
        <taxon>Glomeromycotina</taxon>
        <taxon>Glomeromycetes</taxon>
        <taxon>Diversisporales</taxon>
        <taxon>Gigasporaceae</taxon>
        <taxon>Racocetra</taxon>
    </lineage>
</organism>
<dbReference type="EMBL" id="CAJVQC010052159">
    <property type="protein sequence ID" value="CAG8791251.1"/>
    <property type="molecule type" value="Genomic_DNA"/>
</dbReference>
<sequence>PADEEEKKSWKETREKTLEYFYDDYLSEKERNELNEEEKLKLVLEKKLAQEEENYLQIEEKEITITKFDEKTGAERNVQKKKKTTALEKLNKQANYSYVKFATKKLGMAHLTTERITNYRAFHKEIKRVIEANELVFEAKHYKINVFMLQNALAQAFTSGGLSSQKWVEHEFFNKLGDALKKVAEKDSGAWPDNQFTSCLKKYFEIIAEETAEMRQEELLKEEKDAWLEKTNKNIELKAKAREQCLKKIANLEKDILFLSTPEPQPAPEAMPTSWTTLF</sequence>
<feature type="non-terminal residue" evidence="1">
    <location>
        <position position="1"/>
    </location>
</feature>
<proteinExistence type="predicted"/>
<protein>
    <submittedName>
        <fullName evidence="1">10524_t:CDS:1</fullName>
    </submittedName>
</protein>
<reference evidence="1" key="1">
    <citation type="submission" date="2021-06" db="EMBL/GenBank/DDBJ databases">
        <authorList>
            <person name="Kallberg Y."/>
            <person name="Tangrot J."/>
            <person name="Rosling A."/>
        </authorList>
    </citation>
    <scope>NUCLEOTIDE SEQUENCE</scope>
    <source>
        <strain evidence="1">MA461A</strain>
    </source>
</reference>
<evidence type="ECO:0000313" key="1">
    <source>
        <dbReference type="EMBL" id="CAG8791251.1"/>
    </source>
</evidence>
<keyword evidence="2" id="KW-1185">Reference proteome</keyword>
<evidence type="ECO:0000313" key="2">
    <source>
        <dbReference type="Proteomes" id="UP000789920"/>
    </source>
</evidence>
<dbReference type="Proteomes" id="UP000789920">
    <property type="component" value="Unassembled WGS sequence"/>
</dbReference>
<name>A0ACA9RGT7_9GLOM</name>
<comment type="caution">
    <text evidence="1">The sequence shown here is derived from an EMBL/GenBank/DDBJ whole genome shotgun (WGS) entry which is preliminary data.</text>
</comment>
<gene>
    <name evidence="1" type="ORF">RPERSI_LOCUS19194</name>
</gene>
<accession>A0ACA9RGT7</accession>